<dbReference type="InterPro" id="IPR003331">
    <property type="entry name" value="UDP_GlcNAc_Epimerase_2_dom"/>
</dbReference>
<dbReference type="CDD" id="cd03786">
    <property type="entry name" value="GTB_UDP-GlcNAc_2-Epimerase"/>
    <property type="match status" value="1"/>
</dbReference>
<gene>
    <name evidence="7" type="ORF">A9D14_13500</name>
</gene>
<dbReference type="KEGG" id="cman:A9D14_13500"/>
<evidence type="ECO:0000313" key="8">
    <source>
        <dbReference type="Proteomes" id="UP000195807"/>
    </source>
</evidence>
<sequence>MSRGSQSLSVLVVAGTRPEIIKLVPVVQALANAGSMRVRFCHSGQHEELGQGVLDAAGIVPDERLMRPVAPDIGALVAGLTTSIGAALDRQRPRAVVVQGDTATALAGAMAAFHRQIPVAHVEAGLRSGHIGRPWPEEGYRRMVSRIAHWHFAPTRAAAQALVAEGIDEPFVDHVGNTVIDALYWALGRIDADDTLGADIAPLLARAGKRPIVLATVHRRELAEGDLRAIAEGLRALVAREKVELVMPLHPRAENEVLRDLLGRVPRIHVVEPLGYFAFLRLMRASRLIVSDSGGVQEEATALGRSLLVLRSETERPEAVMTGTARLVGADPALLLDEAQAALARPAPGPSHVFGDGQAAERIASRLARDLLAREMALTA</sequence>
<dbReference type="EMBL" id="CP019602">
    <property type="protein sequence ID" value="ARU16989.1"/>
    <property type="molecule type" value="Genomic_DNA"/>
</dbReference>
<dbReference type="Gene3D" id="3.40.50.2000">
    <property type="entry name" value="Glycogen Phosphorylase B"/>
    <property type="match status" value="2"/>
</dbReference>
<accession>A0A1Z1FDU0</accession>
<dbReference type="InterPro" id="IPR029767">
    <property type="entry name" value="WecB-like"/>
</dbReference>
<keyword evidence="8" id="KW-1185">Reference proteome</keyword>
<organism evidence="7 8">
    <name type="scientific">Croceicoccus marinus</name>
    <dbReference type="NCBI Taxonomy" id="450378"/>
    <lineage>
        <taxon>Bacteria</taxon>
        <taxon>Pseudomonadati</taxon>
        <taxon>Pseudomonadota</taxon>
        <taxon>Alphaproteobacteria</taxon>
        <taxon>Sphingomonadales</taxon>
        <taxon>Erythrobacteraceae</taxon>
        <taxon>Croceicoccus</taxon>
    </lineage>
</organism>
<keyword evidence="1 5" id="KW-0413">Isomerase</keyword>
<evidence type="ECO:0000256" key="3">
    <source>
        <dbReference type="ARBA" id="ARBA00038209"/>
    </source>
</evidence>
<evidence type="ECO:0000256" key="5">
    <source>
        <dbReference type="RuleBase" id="RU003513"/>
    </source>
</evidence>
<dbReference type="EC" id="5.1.3.14" evidence="4"/>
<evidence type="ECO:0000313" key="7">
    <source>
        <dbReference type="EMBL" id="ARU16989.1"/>
    </source>
</evidence>
<dbReference type="GO" id="GO:0008761">
    <property type="term" value="F:UDP-N-acetylglucosamine 2-epimerase activity"/>
    <property type="evidence" value="ECO:0007669"/>
    <property type="project" value="UniProtKB-EC"/>
</dbReference>
<reference evidence="7 8" key="1">
    <citation type="submission" date="2017-01" db="EMBL/GenBank/DDBJ databases">
        <title>Complete genome sequence of esterase-producing bacterium Croceicoccus marinus E4A9.</title>
        <authorList>
            <person name="Wu Y.-H."/>
            <person name="Cheng H."/>
            <person name="Xu L."/>
            <person name="Huo Y.-Y."/>
            <person name="Wang C.-S."/>
            <person name="Xu X.-W."/>
        </authorList>
    </citation>
    <scope>NUCLEOTIDE SEQUENCE [LARGE SCALE GENOMIC DNA]</scope>
    <source>
        <strain evidence="7 8">E4A9</strain>
    </source>
</reference>
<evidence type="ECO:0000259" key="6">
    <source>
        <dbReference type="Pfam" id="PF02350"/>
    </source>
</evidence>
<evidence type="ECO:0000256" key="1">
    <source>
        <dbReference type="ARBA" id="ARBA00023235"/>
    </source>
</evidence>
<proteinExistence type="inferred from homology"/>
<comment type="catalytic activity">
    <reaction evidence="2">
        <text>UDP-N-acetyl-alpha-D-glucosamine = UDP-N-acetyl-alpha-D-mannosamine</text>
        <dbReference type="Rhea" id="RHEA:17213"/>
        <dbReference type="ChEBI" id="CHEBI:57705"/>
        <dbReference type="ChEBI" id="CHEBI:68623"/>
        <dbReference type="EC" id="5.1.3.14"/>
    </reaction>
</comment>
<protein>
    <recommendedName>
        <fullName evidence="4">UDP-N-acetylglucosamine 2-epimerase (non-hydrolyzing)</fullName>
        <ecNumber evidence="4">5.1.3.14</ecNumber>
    </recommendedName>
</protein>
<dbReference type="PANTHER" id="PTHR43174:SF2">
    <property type="entry name" value="UDP-N-ACETYLGLUCOSAMINE 2-EPIMERASE"/>
    <property type="match status" value="1"/>
</dbReference>
<feature type="domain" description="UDP-N-acetylglucosamine 2-epimerase" evidence="6">
    <location>
        <begin position="29"/>
        <end position="367"/>
    </location>
</feature>
<dbReference type="NCBIfam" id="TIGR00236">
    <property type="entry name" value="wecB"/>
    <property type="match status" value="1"/>
</dbReference>
<dbReference type="SUPFAM" id="SSF53756">
    <property type="entry name" value="UDP-Glycosyltransferase/glycogen phosphorylase"/>
    <property type="match status" value="1"/>
</dbReference>
<dbReference type="Proteomes" id="UP000195807">
    <property type="component" value="Chromosome"/>
</dbReference>
<dbReference type="AlphaFoldDB" id="A0A1Z1FDU0"/>
<dbReference type="PANTHER" id="PTHR43174">
    <property type="entry name" value="UDP-N-ACETYLGLUCOSAMINE 2-EPIMERASE"/>
    <property type="match status" value="1"/>
</dbReference>
<evidence type="ECO:0000256" key="4">
    <source>
        <dbReference type="ARBA" id="ARBA00038858"/>
    </source>
</evidence>
<dbReference type="Pfam" id="PF02350">
    <property type="entry name" value="Epimerase_2"/>
    <property type="match status" value="1"/>
</dbReference>
<name>A0A1Z1FDU0_9SPHN</name>
<dbReference type="STRING" id="450378.GCA_001661675_02711"/>
<evidence type="ECO:0000256" key="2">
    <source>
        <dbReference type="ARBA" id="ARBA00036080"/>
    </source>
</evidence>
<comment type="similarity">
    <text evidence="3 5">Belongs to the UDP-N-acetylglucosamine 2-epimerase family.</text>
</comment>
<dbReference type="OrthoDB" id="9803238at2"/>